<sequence length="95" mass="10807">MGDHHDPDSDEERPSGNSPPRTPPTPHTPLSEPSPRSMTSRVSRIPTPGLDRRTSALEAQLRYSQRVRMTLAQDRDHLDHTVHRLRADLADLQHF</sequence>
<organism evidence="2 3">
    <name type="scientific">Phytophthora oleae</name>
    <dbReference type="NCBI Taxonomy" id="2107226"/>
    <lineage>
        <taxon>Eukaryota</taxon>
        <taxon>Sar</taxon>
        <taxon>Stramenopiles</taxon>
        <taxon>Oomycota</taxon>
        <taxon>Peronosporomycetes</taxon>
        <taxon>Peronosporales</taxon>
        <taxon>Peronosporaceae</taxon>
        <taxon>Phytophthora</taxon>
    </lineage>
</organism>
<protein>
    <submittedName>
        <fullName evidence="2">Uncharacterized protein</fullName>
    </submittedName>
</protein>
<evidence type="ECO:0000313" key="2">
    <source>
        <dbReference type="EMBL" id="KAL3659089.1"/>
    </source>
</evidence>
<name>A0ABD3F1T6_9STRA</name>
<evidence type="ECO:0000313" key="3">
    <source>
        <dbReference type="Proteomes" id="UP001632037"/>
    </source>
</evidence>
<dbReference type="EMBL" id="JBIMZQ010000049">
    <property type="protein sequence ID" value="KAL3659089.1"/>
    <property type="molecule type" value="Genomic_DNA"/>
</dbReference>
<keyword evidence="3" id="KW-1185">Reference proteome</keyword>
<dbReference type="AlphaFoldDB" id="A0ABD3F1T6"/>
<proteinExistence type="predicted"/>
<gene>
    <name evidence="2" type="ORF">V7S43_015973</name>
</gene>
<accession>A0ABD3F1T6</accession>
<comment type="caution">
    <text evidence="2">The sequence shown here is derived from an EMBL/GenBank/DDBJ whole genome shotgun (WGS) entry which is preliminary data.</text>
</comment>
<reference evidence="2 3" key="1">
    <citation type="submission" date="2024-09" db="EMBL/GenBank/DDBJ databases">
        <title>Genome sequencing and assembly of Phytophthora oleae, isolate VK10A, causative agent of rot of olive drupes.</title>
        <authorList>
            <person name="Conti Taguali S."/>
            <person name="Riolo M."/>
            <person name="La Spada F."/>
            <person name="Cacciola S.O."/>
            <person name="Dionisio G."/>
        </authorList>
    </citation>
    <scope>NUCLEOTIDE SEQUENCE [LARGE SCALE GENOMIC DNA]</scope>
    <source>
        <strain evidence="2 3">VK10A</strain>
    </source>
</reference>
<evidence type="ECO:0000256" key="1">
    <source>
        <dbReference type="SAM" id="MobiDB-lite"/>
    </source>
</evidence>
<feature type="region of interest" description="Disordered" evidence="1">
    <location>
        <begin position="1"/>
        <end position="56"/>
    </location>
</feature>
<dbReference type="Proteomes" id="UP001632037">
    <property type="component" value="Unassembled WGS sequence"/>
</dbReference>